<protein>
    <submittedName>
        <fullName evidence="2">Methyltransferase, putative</fullName>
    </submittedName>
</protein>
<dbReference type="Pfam" id="PF13649">
    <property type="entry name" value="Methyltransf_25"/>
    <property type="match status" value="1"/>
</dbReference>
<dbReference type="KEGG" id="pms:KNP414_06503"/>
<reference evidence="2 3" key="2">
    <citation type="journal article" date="2013" name="Genome Announc.">
        <title>Genome Sequence of Growth-Improving Paenibacillus mucilaginosus Strain KNP414.</title>
        <authorList>
            <person name="Lu J.J."/>
            <person name="Wang J.F."/>
            <person name="Hu X.F."/>
        </authorList>
    </citation>
    <scope>NUCLEOTIDE SEQUENCE [LARGE SCALE GENOMIC DNA]</scope>
    <source>
        <strain evidence="2 3">KNP414</strain>
    </source>
</reference>
<dbReference type="RefSeq" id="WP_013920168.1">
    <property type="nucleotide sequence ID" value="NC_015690.1"/>
</dbReference>
<gene>
    <name evidence="2" type="ordered locus">KNP414_06503</name>
</gene>
<dbReference type="CDD" id="cd02440">
    <property type="entry name" value="AdoMet_MTases"/>
    <property type="match status" value="1"/>
</dbReference>
<reference evidence="3" key="1">
    <citation type="submission" date="2011-06" db="EMBL/GenBank/DDBJ databases">
        <title>Complete genome sequence of Paenibacillus mucilaginosus KNP414.</title>
        <authorList>
            <person name="Wang J."/>
            <person name="Hu S."/>
            <person name="Hu X."/>
            <person name="Zhang B."/>
            <person name="Dong D."/>
            <person name="Zhang S."/>
            <person name="Zhao K."/>
            <person name="Wu D."/>
        </authorList>
    </citation>
    <scope>NUCLEOTIDE SEQUENCE [LARGE SCALE GENOMIC DNA]</scope>
    <source>
        <strain evidence="3">KNP414</strain>
    </source>
</reference>
<dbReference type="PATRIC" id="fig|1036673.3.peg.6059"/>
<evidence type="ECO:0000313" key="3">
    <source>
        <dbReference type="Proteomes" id="UP000006620"/>
    </source>
</evidence>
<dbReference type="PANTHER" id="PTHR42912">
    <property type="entry name" value="METHYLTRANSFERASE"/>
    <property type="match status" value="1"/>
</dbReference>
<evidence type="ECO:0000259" key="1">
    <source>
        <dbReference type="Pfam" id="PF13649"/>
    </source>
</evidence>
<evidence type="ECO:0000313" key="2">
    <source>
        <dbReference type="EMBL" id="AEI45024.1"/>
    </source>
</evidence>
<keyword evidence="2" id="KW-0808">Transferase</keyword>
<dbReference type="GO" id="GO:0008168">
    <property type="term" value="F:methyltransferase activity"/>
    <property type="evidence" value="ECO:0007669"/>
    <property type="project" value="UniProtKB-KW"/>
</dbReference>
<dbReference type="InterPro" id="IPR050508">
    <property type="entry name" value="Methyltransf_Superfamily"/>
</dbReference>
<accession>F8FNV5</accession>
<dbReference type="PANTHER" id="PTHR42912:SF93">
    <property type="entry name" value="N6-ADENOSINE-METHYLTRANSFERASE TMT1A"/>
    <property type="match status" value="1"/>
</dbReference>
<dbReference type="SUPFAM" id="SSF53335">
    <property type="entry name" value="S-adenosyl-L-methionine-dependent methyltransferases"/>
    <property type="match status" value="1"/>
</dbReference>
<dbReference type="Proteomes" id="UP000006620">
    <property type="component" value="Chromosome"/>
</dbReference>
<dbReference type="HOGENOM" id="CLU_069129_1_0_9"/>
<dbReference type="Gene3D" id="2.20.25.110">
    <property type="entry name" value="S-adenosyl-L-methionine-dependent methyltransferases"/>
    <property type="match status" value="1"/>
</dbReference>
<dbReference type="InterPro" id="IPR029063">
    <property type="entry name" value="SAM-dependent_MTases_sf"/>
</dbReference>
<feature type="domain" description="Methyltransferase" evidence="1">
    <location>
        <begin position="51"/>
        <end position="144"/>
    </location>
</feature>
<keyword evidence="2" id="KW-0489">Methyltransferase</keyword>
<proteinExistence type="predicted"/>
<name>F8FNV5_PAEMK</name>
<sequence length="252" mass="29320">MVQEQMEQEPWYEKSFGRDYLLVYKHRDMQGAYEEVRRMMEWLELPEGSEVLDLCCGMGRHSKALHSFGFRVTGVDLSEVLLEEAVKGDPAGEVRWLRGDMRDVPLEGPFDAVVNLFTSFGYFDDEGDNMRVLREIHRLLAPGGRFIIDYLNPSYVEEHLVPASAREEEGIRIEEKRRIEDGFVKKTIVLRDLQGGEEREYREQVRLIPQERFLAMLQEACLEVDAVYGGYDAEPYREAGSKRMIFVGRRRA</sequence>
<dbReference type="Gene3D" id="3.40.50.150">
    <property type="entry name" value="Vaccinia Virus protein VP39"/>
    <property type="match status" value="1"/>
</dbReference>
<dbReference type="EMBL" id="CP002869">
    <property type="protein sequence ID" value="AEI45024.1"/>
    <property type="molecule type" value="Genomic_DNA"/>
</dbReference>
<dbReference type="GO" id="GO:0032259">
    <property type="term" value="P:methylation"/>
    <property type="evidence" value="ECO:0007669"/>
    <property type="project" value="UniProtKB-KW"/>
</dbReference>
<dbReference type="AlphaFoldDB" id="F8FNV5"/>
<dbReference type="InterPro" id="IPR041698">
    <property type="entry name" value="Methyltransf_25"/>
</dbReference>
<organism evidence="2 3">
    <name type="scientific">Paenibacillus mucilaginosus (strain KNP414)</name>
    <dbReference type="NCBI Taxonomy" id="1036673"/>
    <lineage>
        <taxon>Bacteria</taxon>
        <taxon>Bacillati</taxon>
        <taxon>Bacillota</taxon>
        <taxon>Bacilli</taxon>
        <taxon>Bacillales</taxon>
        <taxon>Paenibacillaceae</taxon>
        <taxon>Paenibacillus</taxon>
    </lineage>
</organism>